<dbReference type="AlphaFoldDB" id="A0AAE0YV86"/>
<dbReference type="Proteomes" id="UP001283361">
    <property type="component" value="Unassembled WGS sequence"/>
</dbReference>
<gene>
    <name evidence="1" type="ORF">RRG08_062479</name>
</gene>
<evidence type="ECO:0000313" key="2">
    <source>
        <dbReference type="Proteomes" id="UP001283361"/>
    </source>
</evidence>
<sequence length="125" mass="14671">MSRFSLSCTVRKNVFEKSVGAYSLTAPLPFTDDRPFREPRNSSNPSFIRGEISLKETTYMLHRELNGRGKEKPTVPHRYRPAYNRKRWNCDLIVKSQPAALITRKNPQHSRWLLYLLENSTTWES</sequence>
<name>A0AAE0YV86_9GAST</name>
<organism evidence="1 2">
    <name type="scientific">Elysia crispata</name>
    <name type="common">lettuce slug</name>
    <dbReference type="NCBI Taxonomy" id="231223"/>
    <lineage>
        <taxon>Eukaryota</taxon>
        <taxon>Metazoa</taxon>
        <taxon>Spiralia</taxon>
        <taxon>Lophotrochozoa</taxon>
        <taxon>Mollusca</taxon>
        <taxon>Gastropoda</taxon>
        <taxon>Heterobranchia</taxon>
        <taxon>Euthyneura</taxon>
        <taxon>Panpulmonata</taxon>
        <taxon>Sacoglossa</taxon>
        <taxon>Placobranchoidea</taxon>
        <taxon>Plakobranchidae</taxon>
        <taxon>Elysia</taxon>
    </lineage>
</organism>
<reference evidence="1" key="1">
    <citation type="journal article" date="2023" name="G3 (Bethesda)">
        <title>A reference genome for the long-term kleptoplast-retaining sea slug Elysia crispata morphotype clarki.</title>
        <authorList>
            <person name="Eastman K.E."/>
            <person name="Pendleton A.L."/>
            <person name="Shaikh M.A."/>
            <person name="Suttiyut T."/>
            <person name="Ogas R."/>
            <person name="Tomko P."/>
            <person name="Gavelis G."/>
            <person name="Widhalm J.R."/>
            <person name="Wisecaver J.H."/>
        </authorList>
    </citation>
    <scope>NUCLEOTIDE SEQUENCE</scope>
    <source>
        <strain evidence="1">ECLA1</strain>
    </source>
</reference>
<evidence type="ECO:0000313" key="1">
    <source>
        <dbReference type="EMBL" id="KAK3757713.1"/>
    </source>
</evidence>
<accession>A0AAE0YV86</accession>
<dbReference type="EMBL" id="JAWDGP010005350">
    <property type="protein sequence ID" value="KAK3757713.1"/>
    <property type="molecule type" value="Genomic_DNA"/>
</dbReference>
<keyword evidence="2" id="KW-1185">Reference proteome</keyword>
<proteinExistence type="predicted"/>
<comment type="caution">
    <text evidence="1">The sequence shown here is derived from an EMBL/GenBank/DDBJ whole genome shotgun (WGS) entry which is preliminary data.</text>
</comment>
<protein>
    <submittedName>
        <fullName evidence="1">Uncharacterized protein</fullName>
    </submittedName>
</protein>